<reference evidence="1" key="2">
    <citation type="journal article" date="2015" name="Data Brief">
        <title>Shoot transcriptome of the giant reed, Arundo donax.</title>
        <authorList>
            <person name="Barrero R.A."/>
            <person name="Guerrero F.D."/>
            <person name="Moolhuijzen P."/>
            <person name="Goolsby J.A."/>
            <person name="Tidwell J."/>
            <person name="Bellgard S.E."/>
            <person name="Bellgard M.I."/>
        </authorList>
    </citation>
    <scope>NUCLEOTIDE SEQUENCE</scope>
    <source>
        <tissue evidence="1">Shoot tissue taken approximately 20 cm above the soil surface</tissue>
    </source>
</reference>
<accession>A0A0A9FN75</accession>
<dbReference type="AlphaFoldDB" id="A0A0A9FN75"/>
<proteinExistence type="predicted"/>
<reference evidence="1" key="1">
    <citation type="submission" date="2014-09" db="EMBL/GenBank/DDBJ databases">
        <authorList>
            <person name="Magalhaes I.L.F."/>
            <person name="Oliveira U."/>
            <person name="Santos F.R."/>
            <person name="Vidigal T.H.D.A."/>
            <person name="Brescovit A.D."/>
            <person name="Santos A.J."/>
        </authorList>
    </citation>
    <scope>NUCLEOTIDE SEQUENCE</scope>
    <source>
        <tissue evidence="1">Shoot tissue taken approximately 20 cm above the soil surface</tissue>
    </source>
</reference>
<organism evidence="1">
    <name type="scientific">Arundo donax</name>
    <name type="common">Giant reed</name>
    <name type="synonym">Donax arundinaceus</name>
    <dbReference type="NCBI Taxonomy" id="35708"/>
    <lineage>
        <taxon>Eukaryota</taxon>
        <taxon>Viridiplantae</taxon>
        <taxon>Streptophyta</taxon>
        <taxon>Embryophyta</taxon>
        <taxon>Tracheophyta</taxon>
        <taxon>Spermatophyta</taxon>
        <taxon>Magnoliopsida</taxon>
        <taxon>Liliopsida</taxon>
        <taxon>Poales</taxon>
        <taxon>Poaceae</taxon>
        <taxon>PACMAD clade</taxon>
        <taxon>Arundinoideae</taxon>
        <taxon>Arundineae</taxon>
        <taxon>Arundo</taxon>
    </lineage>
</organism>
<sequence length="49" mass="5740">MFRFRLRSETCERNWILNEKTLSLESTRGTFVSSMKNFSHSPSNCLSPL</sequence>
<evidence type="ECO:0000313" key="1">
    <source>
        <dbReference type="EMBL" id="JAE13732.1"/>
    </source>
</evidence>
<name>A0A0A9FN75_ARUDO</name>
<dbReference type="EMBL" id="GBRH01184164">
    <property type="protein sequence ID" value="JAE13732.1"/>
    <property type="molecule type" value="Transcribed_RNA"/>
</dbReference>
<protein>
    <submittedName>
        <fullName evidence="1">Uncharacterized protein</fullName>
    </submittedName>
</protein>